<name>A0A1H8U0H9_9PSEU</name>
<feature type="domain" description="MaoC-like" evidence="2">
    <location>
        <begin position="12"/>
        <end position="114"/>
    </location>
</feature>
<comment type="similarity">
    <text evidence="1">Belongs to the enoyl-CoA hydratase/isomerase family.</text>
</comment>
<evidence type="ECO:0000313" key="3">
    <source>
        <dbReference type="EMBL" id="SEO96739.1"/>
    </source>
</evidence>
<accession>A0A1H8U0H9</accession>
<evidence type="ECO:0000256" key="1">
    <source>
        <dbReference type="ARBA" id="ARBA00005254"/>
    </source>
</evidence>
<sequence length="152" mass="17117">MQTFTTVEELGTVVGQHLGYSRWHTITQQHIDGFADATDDHQWIHVDPRRAAGGPFGTPIAHGFLTLSLLSALLWQIYSVEEAELTVNYGLDRVRFPAPVPVRSEVRAGARLLSLERHETHAQARFAVTVEIRGHDKPACVAEWITRLNRRT</sequence>
<protein>
    <submittedName>
        <fullName evidence="3">Acyl dehydratase</fullName>
    </submittedName>
</protein>
<reference evidence="3 4" key="1">
    <citation type="submission" date="2016-10" db="EMBL/GenBank/DDBJ databases">
        <authorList>
            <person name="de Groot N.N."/>
        </authorList>
    </citation>
    <scope>NUCLEOTIDE SEQUENCE [LARGE SCALE GENOMIC DNA]</scope>
    <source>
        <strain evidence="3 4">DSM 44993</strain>
    </source>
</reference>
<gene>
    <name evidence="3" type="ORF">SAMN04489732_1039</name>
</gene>
<evidence type="ECO:0000313" key="4">
    <source>
        <dbReference type="Proteomes" id="UP000198582"/>
    </source>
</evidence>
<dbReference type="OrthoDB" id="9801735at2"/>
<evidence type="ECO:0000259" key="2">
    <source>
        <dbReference type="Pfam" id="PF01575"/>
    </source>
</evidence>
<dbReference type="Gene3D" id="3.10.129.10">
    <property type="entry name" value="Hotdog Thioesterase"/>
    <property type="match status" value="1"/>
</dbReference>
<dbReference type="AlphaFoldDB" id="A0A1H8U0H9"/>
<dbReference type="Pfam" id="PF01575">
    <property type="entry name" value="MaoC_dehydratas"/>
    <property type="match status" value="1"/>
</dbReference>
<dbReference type="PANTHER" id="PTHR42993">
    <property type="entry name" value="MAOC-LIKE DEHYDRATASE DOMAIN-CONTAINING PROTEIN"/>
    <property type="match status" value="1"/>
</dbReference>
<keyword evidence="4" id="KW-1185">Reference proteome</keyword>
<dbReference type="STRING" id="394193.SAMN04489732_1039"/>
<dbReference type="SUPFAM" id="SSF54637">
    <property type="entry name" value="Thioesterase/thiol ester dehydrase-isomerase"/>
    <property type="match status" value="1"/>
</dbReference>
<dbReference type="InterPro" id="IPR002539">
    <property type="entry name" value="MaoC-like_dom"/>
</dbReference>
<dbReference type="InterPro" id="IPR039375">
    <property type="entry name" value="NodN-like"/>
</dbReference>
<proteinExistence type="inferred from homology"/>
<dbReference type="RefSeq" id="WP_091614731.1">
    <property type="nucleotide sequence ID" value="NZ_FOEF01000003.1"/>
</dbReference>
<organism evidence="3 4">
    <name type="scientific">Amycolatopsis saalfeldensis</name>
    <dbReference type="NCBI Taxonomy" id="394193"/>
    <lineage>
        <taxon>Bacteria</taxon>
        <taxon>Bacillati</taxon>
        <taxon>Actinomycetota</taxon>
        <taxon>Actinomycetes</taxon>
        <taxon>Pseudonocardiales</taxon>
        <taxon>Pseudonocardiaceae</taxon>
        <taxon>Amycolatopsis</taxon>
    </lineage>
</organism>
<dbReference type="Proteomes" id="UP000198582">
    <property type="component" value="Unassembled WGS sequence"/>
</dbReference>
<dbReference type="CDD" id="cd03450">
    <property type="entry name" value="NodN"/>
    <property type="match status" value="1"/>
</dbReference>
<dbReference type="EMBL" id="FOEF01000003">
    <property type="protein sequence ID" value="SEO96739.1"/>
    <property type="molecule type" value="Genomic_DNA"/>
</dbReference>
<dbReference type="InterPro" id="IPR029069">
    <property type="entry name" value="HotDog_dom_sf"/>
</dbReference>
<dbReference type="PANTHER" id="PTHR42993:SF1">
    <property type="entry name" value="MAOC-LIKE DEHYDRATASE DOMAIN-CONTAINING PROTEIN"/>
    <property type="match status" value="1"/>
</dbReference>